<dbReference type="GeneID" id="55013052"/>
<dbReference type="EMBL" id="MK620899">
    <property type="protein sequence ID" value="QBZ72804.1"/>
    <property type="molecule type" value="Genomic_DNA"/>
</dbReference>
<evidence type="ECO:0000313" key="2">
    <source>
        <dbReference type="Proteomes" id="UP000297070"/>
    </source>
</evidence>
<proteinExistence type="predicted"/>
<keyword evidence="2" id="KW-1185">Reference proteome</keyword>
<dbReference type="Proteomes" id="UP000297070">
    <property type="component" value="Segment"/>
</dbReference>
<dbReference type="RefSeq" id="YP_009821569.1">
    <property type="nucleotide sequence ID" value="NC_048176.1"/>
</dbReference>
<sequence length="57" mass="6631">MMDVFTFQVGDLVAHKRTQWGGQVTKVDGEQVWVRWNLYATSKPYPPHRLVRVEGTN</sequence>
<gene>
    <name evidence="1" type="primary">216</name>
    <name evidence="1" type="ORF">SEA_GODONK_216</name>
</gene>
<reference evidence="1 2" key="1">
    <citation type="submission" date="2019-03" db="EMBL/GenBank/DDBJ databases">
        <authorList>
            <person name="Douthitt C."/>
            <person name="D'Elia T."/>
            <person name="Bockoras C."/>
            <person name="Boss C."/>
            <person name="Clemons M."/>
            <person name="Green W."/>
            <person name="Harel H."/>
            <person name="Larralde J."/>
            <person name="Lopez M."/>
            <person name="Magana D."/>
            <person name="Miguel M."/>
            <person name="Muschweck L."/>
            <person name="Olivos K."/>
            <person name="Racette D."/>
            <person name="Reynolds M."/>
            <person name="Ru Y."/>
            <person name="Santana M."/>
            <person name="Simon R."/>
            <person name="Smotrilla K."/>
            <person name="Sufficool B."/>
            <person name="Tamayo B."/>
            <person name="Tirado E."/>
            <person name="Vajanyi M."/>
            <person name="Weger M."/>
            <person name="Wehr A."/>
            <person name="Whitaker K."/>
            <person name="Garlena R.A."/>
            <person name="Russell D.A."/>
            <person name="Pope W.H."/>
            <person name="Jacobs-Sera D."/>
            <person name="Hatfull G.F."/>
        </authorList>
    </citation>
    <scope>NUCLEOTIDE SEQUENCE [LARGE SCALE GENOMIC DNA]</scope>
</reference>
<accession>A0A4D6E2S6</accession>
<dbReference type="KEGG" id="vg:55013052"/>
<name>A0A4D6E2S6_9CAUD</name>
<organism evidence="1 2">
    <name type="scientific">Gordonia phage GodonK</name>
    <dbReference type="NCBI Taxonomy" id="2562192"/>
    <lineage>
        <taxon>Viruses</taxon>
        <taxon>Duplodnaviria</taxon>
        <taxon>Heunggongvirae</taxon>
        <taxon>Uroviricota</taxon>
        <taxon>Caudoviricetes</taxon>
        <taxon>Godonkavirus</taxon>
        <taxon>Godonkavirus godonK</taxon>
    </lineage>
</organism>
<protein>
    <submittedName>
        <fullName evidence="1">Uncharacterized protein</fullName>
    </submittedName>
</protein>
<evidence type="ECO:0000313" key="1">
    <source>
        <dbReference type="EMBL" id="QBZ72804.1"/>
    </source>
</evidence>